<dbReference type="GO" id="GO:0016020">
    <property type="term" value="C:membrane"/>
    <property type="evidence" value="ECO:0007669"/>
    <property type="project" value="UniProtKB-SubCell"/>
</dbReference>
<dbReference type="GeneID" id="28867228"/>
<dbReference type="eggNOG" id="ENOG502QURG">
    <property type="taxonomic scope" value="Eukaryota"/>
</dbReference>
<keyword evidence="9" id="KW-1185">Reference proteome</keyword>
<dbReference type="EMBL" id="LTAN01000005">
    <property type="protein sequence ID" value="OBR09382.1"/>
    <property type="molecule type" value="Genomic_DNA"/>
</dbReference>
<feature type="transmembrane region" description="Helical" evidence="5">
    <location>
        <begin position="255"/>
        <end position="275"/>
    </location>
</feature>
<dbReference type="EMBL" id="CACQ02003807">
    <property type="protein sequence ID" value="CCF39982.1"/>
    <property type="molecule type" value="Genomic_DNA"/>
</dbReference>
<protein>
    <submittedName>
        <fullName evidence="6">7-aminocholesterol resistance protein RTA1</fullName>
    </submittedName>
</protein>
<dbReference type="OrthoDB" id="3358017at2759"/>
<reference evidence="7" key="3">
    <citation type="submission" date="2016-02" db="EMBL/GenBank/DDBJ databases">
        <title>Resequencing and annotation of the Colletotrichum higginsianum genome.</title>
        <authorList>
            <person name="O'Connell R."/>
            <person name="Zambounis A."/>
            <person name="Thon M."/>
            <person name="Dallery J.-F."/>
        </authorList>
    </citation>
    <scope>NUCLEOTIDE SEQUENCE [LARGE SCALE GENOMIC DNA]</scope>
    <source>
        <strain evidence="7">IMI 349063</strain>
    </source>
</reference>
<gene>
    <name evidence="6" type="ORF">CH063_10669</name>
    <name evidence="7" type="ORF">CH63R_08147</name>
</gene>
<evidence type="ECO:0000256" key="3">
    <source>
        <dbReference type="ARBA" id="ARBA00022989"/>
    </source>
</evidence>
<dbReference type="KEGG" id="chig:CH63R_08147"/>
<evidence type="ECO:0000313" key="9">
    <source>
        <dbReference type="Proteomes" id="UP000092177"/>
    </source>
</evidence>
<evidence type="ECO:0000256" key="4">
    <source>
        <dbReference type="ARBA" id="ARBA00023136"/>
    </source>
</evidence>
<sequence length="352" mass="38532">MASPPSAWISRLEGYLDRLSGQQHSPFLRPRDDDPSSFSSSFFFFFSFAAEDDNTSMAKSDVSIWPYEPSFPLAVTGAALYGVVGAWLTYLTLVRHRAWYFSVIVVGAVIEVSAYVLRAYSAKNPTEITPFIQTTTYTVLAPVLVAAGNYLLIGHLIRAILQAGHHTIYHVPACRLTRVFVGCDVVAFCIQGTGSGVASGGGWAGPLGDAGVKVLIAGLVVQVCCFGAYLCVLARFHVLARRMAREDAPAGWRRVLGAVYCSSGLILLRSLYRVVEFAEGMGGYAFRSEWLFWVFEALPMLIAIGVFCFWHPSEYLGRDGAKGRFAKGGEGVREVDEGVTDRDTVIDRREPI</sequence>
<dbReference type="PANTHER" id="PTHR31465">
    <property type="entry name" value="PROTEIN RTA1-RELATED"/>
    <property type="match status" value="1"/>
</dbReference>
<dbReference type="Pfam" id="PF04479">
    <property type="entry name" value="RTA1"/>
    <property type="match status" value="1"/>
</dbReference>
<comment type="subcellular location">
    <subcellularLocation>
        <location evidence="1">Membrane</location>
        <topology evidence="1">Multi-pass membrane protein</topology>
    </subcellularLocation>
</comment>
<evidence type="ECO:0000313" key="6">
    <source>
        <dbReference type="EMBL" id="CCF39982.1"/>
    </source>
</evidence>
<dbReference type="AlphaFoldDB" id="H1VIC9"/>
<organism evidence="6 8">
    <name type="scientific">Colletotrichum higginsianum (strain IMI 349063)</name>
    <name type="common">Crucifer anthracnose fungus</name>
    <dbReference type="NCBI Taxonomy" id="759273"/>
    <lineage>
        <taxon>Eukaryota</taxon>
        <taxon>Fungi</taxon>
        <taxon>Dikarya</taxon>
        <taxon>Ascomycota</taxon>
        <taxon>Pezizomycotina</taxon>
        <taxon>Sordariomycetes</taxon>
        <taxon>Hypocreomycetidae</taxon>
        <taxon>Glomerellales</taxon>
        <taxon>Glomerellaceae</taxon>
        <taxon>Colletotrichum</taxon>
        <taxon>Colletotrichum destructivum species complex</taxon>
    </lineage>
</organism>
<feature type="transmembrane region" description="Helical" evidence="5">
    <location>
        <begin position="71"/>
        <end position="91"/>
    </location>
</feature>
<evidence type="ECO:0000313" key="8">
    <source>
        <dbReference type="Proteomes" id="UP000007174"/>
    </source>
</evidence>
<reference evidence="9" key="4">
    <citation type="journal article" date="2017" name="BMC Genomics">
        <title>Gapless genome assembly of Colletotrichum higginsianum reveals chromosome structure and association of transposable elements with secondary metabolite gene clusters.</title>
        <authorList>
            <person name="Dallery J.-F."/>
            <person name="Lapalu N."/>
            <person name="Zampounis A."/>
            <person name="Pigne S."/>
            <person name="Luyten I."/>
            <person name="Amselem J."/>
            <person name="Wittenberg A.H.J."/>
            <person name="Zhou S."/>
            <person name="de Queiroz M.V."/>
            <person name="Robin G.P."/>
            <person name="Auger A."/>
            <person name="Hainaut M."/>
            <person name="Henrissat B."/>
            <person name="Kim K.-T."/>
            <person name="Lee Y.-H."/>
            <person name="Lespinet O."/>
            <person name="Schwartz D.C."/>
            <person name="Thon M.R."/>
            <person name="O'Connell R.J."/>
        </authorList>
    </citation>
    <scope>NUCLEOTIDE SEQUENCE [LARGE SCALE GENOMIC DNA]</scope>
    <source>
        <strain evidence="9">IMI 349063</strain>
    </source>
</reference>
<reference evidence="8" key="2">
    <citation type="journal article" date="2012" name="Nat. Genet.">
        <title>Lifestyle transitions in plant pathogenic Colletotrichum fungi deciphered by genome and transcriptome analyses.</title>
        <authorList>
            <person name="O'Connell R.J."/>
            <person name="Thon M.R."/>
            <person name="Hacquard S."/>
            <person name="Amyotte S.G."/>
            <person name="Kleemann J."/>
            <person name="Torres M.F."/>
            <person name="Damm U."/>
            <person name="Buiate E.A."/>
            <person name="Epstein L."/>
            <person name="Alkan N."/>
            <person name="Altmueller J."/>
            <person name="Alvarado-Balderrama L."/>
            <person name="Bauser C.A."/>
            <person name="Becker C."/>
            <person name="Birren B.W."/>
            <person name="Chen Z."/>
            <person name="Choi J."/>
            <person name="Crouch J.A."/>
            <person name="Duvick J.P."/>
            <person name="Farman M.A."/>
            <person name="Gan P."/>
            <person name="Heiman D."/>
            <person name="Henrissat B."/>
            <person name="Howard R.J."/>
            <person name="Kabbage M."/>
            <person name="Koch C."/>
            <person name="Kracher B."/>
            <person name="Kubo Y."/>
            <person name="Law A.D."/>
            <person name="Lebrun M.-H."/>
            <person name="Lee Y.-H."/>
            <person name="Miyara I."/>
            <person name="Moore N."/>
            <person name="Neumann U."/>
            <person name="Nordstroem K."/>
            <person name="Panaccione D.G."/>
            <person name="Panstruga R."/>
            <person name="Place M."/>
            <person name="Proctor R.H."/>
            <person name="Prusky D."/>
            <person name="Rech G."/>
            <person name="Reinhardt R."/>
            <person name="Rollins J.A."/>
            <person name="Rounsley S."/>
            <person name="Schardl C.L."/>
            <person name="Schwartz D.C."/>
            <person name="Shenoy N."/>
            <person name="Shirasu K."/>
            <person name="Sikhakolli U.R."/>
            <person name="Stueber K."/>
            <person name="Sukno S.A."/>
            <person name="Sweigard J.A."/>
            <person name="Takano Y."/>
            <person name="Takahara H."/>
            <person name="Trail F."/>
            <person name="van der Does H.C."/>
            <person name="Voll L.M."/>
            <person name="Will I."/>
            <person name="Young S."/>
            <person name="Zeng Q."/>
            <person name="Zhang J."/>
            <person name="Zhou S."/>
            <person name="Dickman M.B."/>
            <person name="Schulze-Lefert P."/>
            <person name="Ver Loren van Themaat E."/>
            <person name="Ma L.-J."/>
            <person name="Vaillancourt L.J."/>
        </authorList>
    </citation>
    <scope>NUCLEOTIDE SEQUENCE [LARGE SCALE GENOMIC DNA]</scope>
    <source>
        <strain evidence="8">IMI 349063</strain>
    </source>
</reference>
<feature type="transmembrane region" description="Helical" evidence="5">
    <location>
        <begin position="98"/>
        <end position="117"/>
    </location>
</feature>
<evidence type="ECO:0000256" key="1">
    <source>
        <dbReference type="ARBA" id="ARBA00004141"/>
    </source>
</evidence>
<keyword evidence="3 5" id="KW-1133">Transmembrane helix</keyword>
<evidence type="ECO:0000256" key="2">
    <source>
        <dbReference type="ARBA" id="ARBA00022692"/>
    </source>
</evidence>
<feature type="transmembrane region" description="Helical" evidence="5">
    <location>
        <begin position="214"/>
        <end position="234"/>
    </location>
</feature>
<dbReference type="STRING" id="759273.H1VIC9"/>
<feature type="transmembrane region" description="Helical" evidence="5">
    <location>
        <begin position="290"/>
        <end position="310"/>
    </location>
</feature>
<dbReference type="HOGENOM" id="CLU_033465_3_2_1"/>
<reference evidence="6" key="1">
    <citation type="submission" date="2011-12" db="EMBL/GenBank/DDBJ databases">
        <title>The genome sequence of Colletotrichum higginsianum IMI 34906.</title>
        <authorList>
            <person name="Ma L.-J."/>
            <person name="O'Connell R."/>
            <person name="van Themaat E.V.L."/>
            <person name="Stueber K."/>
            <person name="Young S.K."/>
            <person name="Zeng Q."/>
            <person name="Gargeya S."/>
            <person name="Fitzgerald M."/>
            <person name="Haas B."/>
            <person name="Abouelleil A."/>
            <person name="Alvarado L."/>
            <person name="Arachchi H.M."/>
            <person name="Berlin A."/>
            <person name="Chapman S.B."/>
            <person name="Gearin G."/>
            <person name="Goldberg J."/>
            <person name="Griggs A."/>
            <person name="Gujja S."/>
            <person name="Hansen M."/>
            <person name="Heiman D."/>
            <person name="Howarth C."/>
            <person name="Larimer J."/>
            <person name="Lui A."/>
            <person name="MacDonald P.J.P."/>
            <person name="McCowen C."/>
            <person name="Montmayeur A."/>
            <person name="Murphy C."/>
            <person name="Neiman D."/>
            <person name="Pearson M."/>
            <person name="Priest M."/>
            <person name="Roberts A."/>
            <person name="Saif S."/>
            <person name="Shea T."/>
            <person name="Sisk P."/>
            <person name="Stolte C."/>
            <person name="Sykes S."/>
            <person name="Wortman J."/>
            <person name="Nusbaum C."/>
            <person name="Birren B."/>
        </authorList>
    </citation>
    <scope>NUCLEOTIDE SEQUENCE</scope>
    <source>
        <strain evidence="6">IMI 349063</strain>
    </source>
</reference>
<dbReference type="PANTHER" id="PTHR31465:SF32">
    <property type="entry name" value="DOMAIN PROTEIN, PUTATIVE-RELATED"/>
    <property type="match status" value="1"/>
</dbReference>
<dbReference type="InterPro" id="IPR007568">
    <property type="entry name" value="RTA1"/>
</dbReference>
<keyword evidence="2 5" id="KW-0812">Transmembrane</keyword>
<dbReference type="Proteomes" id="UP000007174">
    <property type="component" value="Unassembled WGS sequence"/>
</dbReference>
<dbReference type="RefSeq" id="XP_018157899.1">
    <property type="nucleotide sequence ID" value="XM_018303121.1"/>
</dbReference>
<evidence type="ECO:0000256" key="5">
    <source>
        <dbReference type="SAM" id="Phobius"/>
    </source>
</evidence>
<feature type="transmembrane region" description="Helical" evidence="5">
    <location>
        <begin position="173"/>
        <end position="194"/>
    </location>
</feature>
<proteinExistence type="predicted"/>
<accession>H1VIC9</accession>
<evidence type="ECO:0000313" key="7">
    <source>
        <dbReference type="EMBL" id="OBR09382.1"/>
    </source>
</evidence>
<name>H1VIC9_COLHI</name>
<feature type="transmembrane region" description="Helical" evidence="5">
    <location>
        <begin position="137"/>
        <end position="161"/>
    </location>
</feature>
<dbReference type="VEuPathDB" id="FungiDB:CH63R_08147"/>
<keyword evidence="4 5" id="KW-0472">Membrane</keyword>
<dbReference type="Proteomes" id="UP000092177">
    <property type="component" value="Chromosome 5"/>
</dbReference>